<dbReference type="SUPFAM" id="SSF47459">
    <property type="entry name" value="HLH, helix-loop-helix DNA-binding domain"/>
    <property type="match status" value="1"/>
</dbReference>
<proteinExistence type="predicted"/>
<evidence type="ECO:0000256" key="4">
    <source>
        <dbReference type="ARBA" id="ARBA00023163"/>
    </source>
</evidence>
<evidence type="ECO:0000256" key="5">
    <source>
        <dbReference type="ARBA" id="ARBA00023242"/>
    </source>
</evidence>
<evidence type="ECO:0000256" key="1">
    <source>
        <dbReference type="ARBA" id="ARBA00004123"/>
    </source>
</evidence>
<organism evidence="7 8">
    <name type="scientific">Nepenthes gracilis</name>
    <name type="common">Slender pitcher plant</name>
    <dbReference type="NCBI Taxonomy" id="150966"/>
    <lineage>
        <taxon>Eukaryota</taxon>
        <taxon>Viridiplantae</taxon>
        <taxon>Streptophyta</taxon>
        <taxon>Embryophyta</taxon>
        <taxon>Tracheophyta</taxon>
        <taxon>Spermatophyta</taxon>
        <taxon>Magnoliopsida</taxon>
        <taxon>eudicotyledons</taxon>
        <taxon>Gunneridae</taxon>
        <taxon>Pentapetalae</taxon>
        <taxon>Caryophyllales</taxon>
        <taxon>Nepenthaceae</taxon>
        <taxon>Nepenthes</taxon>
    </lineage>
</organism>
<dbReference type="Proteomes" id="UP001279734">
    <property type="component" value="Unassembled WGS sequence"/>
</dbReference>
<evidence type="ECO:0000313" key="7">
    <source>
        <dbReference type="EMBL" id="GMH14263.1"/>
    </source>
</evidence>
<dbReference type="CDD" id="cd11393">
    <property type="entry name" value="bHLH_AtbHLH_like"/>
    <property type="match status" value="1"/>
</dbReference>
<dbReference type="GO" id="GO:0000981">
    <property type="term" value="F:DNA-binding transcription factor activity, RNA polymerase II-specific"/>
    <property type="evidence" value="ECO:0007669"/>
    <property type="project" value="TreeGrafter"/>
</dbReference>
<protein>
    <recommendedName>
        <fullName evidence="6">BHLH domain-containing protein</fullName>
    </recommendedName>
</protein>
<evidence type="ECO:0000256" key="2">
    <source>
        <dbReference type="ARBA" id="ARBA00023015"/>
    </source>
</evidence>
<dbReference type="GO" id="GO:0005634">
    <property type="term" value="C:nucleus"/>
    <property type="evidence" value="ECO:0007669"/>
    <property type="project" value="UniProtKB-SubCell"/>
</dbReference>
<dbReference type="PANTHER" id="PTHR16223:SF53">
    <property type="entry name" value="TRANSCRIPTION FACTOR BHLH68-LIKE"/>
    <property type="match status" value="1"/>
</dbReference>
<evidence type="ECO:0000313" key="8">
    <source>
        <dbReference type="Proteomes" id="UP001279734"/>
    </source>
</evidence>
<feature type="domain" description="BHLH" evidence="6">
    <location>
        <begin position="208"/>
        <end position="257"/>
    </location>
</feature>
<keyword evidence="5" id="KW-0539">Nucleus</keyword>
<keyword evidence="3" id="KW-0238">DNA-binding</keyword>
<dbReference type="EMBL" id="BSYO01000013">
    <property type="protein sequence ID" value="GMH14263.1"/>
    <property type="molecule type" value="Genomic_DNA"/>
</dbReference>
<sequence length="328" mass="35595">MMGGNHNWWSNIHSSRSSATVYGDHDHQPSTNDLLTQTTSLFPLQFMHGSSSLPFNPLVSDGHEFPHSWSQLLLGGSASHEEDRLISASSDFQPRKLETWEEHINPISATITAADHLKKEASRQRNNSSLYCCHEEEEEEEIAAAKTRPPAWPQIFPASSPKSCVTSLSSNILDFSNNGSGGHEWNQQADISSECNSTATGGVAKKVRVQSSSTVPLKVRKEKLGDRITALHRLVSPFGKTDTASVLLEAIGCIRFLQAQIQALSAPYLGNAAASSKATHHPECNKRDAAEDLRSKGLCLVPISCTQLVASDNGADYWAPSLGGGFFT</sequence>
<dbReference type="GO" id="GO:0046983">
    <property type="term" value="F:protein dimerization activity"/>
    <property type="evidence" value="ECO:0007669"/>
    <property type="project" value="InterPro"/>
</dbReference>
<keyword evidence="8" id="KW-1185">Reference proteome</keyword>
<dbReference type="InterPro" id="IPR011598">
    <property type="entry name" value="bHLH_dom"/>
</dbReference>
<comment type="caution">
    <text evidence="7">The sequence shown here is derived from an EMBL/GenBank/DDBJ whole genome shotgun (WGS) entry which is preliminary data.</text>
</comment>
<name>A0AAD3XRB2_NEPGR</name>
<evidence type="ECO:0000259" key="6">
    <source>
        <dbReference type="PROSITE" id="PS50888"/>
    </source>
</evidence>
<dbReference type="Gene3D" id="4.10.280.10">
    <property type="entry name" value="Helix-loop-helix DNA-binding domain"/>
    <property type="match status" value="1"/>
</dbReference>
<comment type="subcellular location">
    <subcellularLocation>
        <location evidence="1">Nucleus</location>
    </subcellularLocation>
</comment>
<dbReference type="InterPro" id="IPR036638">
    <property type="entry name" value="HLH_DNA-bd_sf"/>
</dbReference>
<accession>A0AAD3XRB2</accession>
<dbReference type="InterPro" id="IPR045843">
    <property type="entry name" value="IND-like"/>
</dbReference>
<gene>
    <name evidence="7" type="ORF">Nepgr_016104</name>
</gene>
<dbReference type="GO" id="GO:0000978">
    <property type="term" value="F:RNA polymerase II cis-regulatory region sequence-specific DNA binding"/>
    <property type="evidence" value="ECO:0007669"/>
    <property type="project" value="TreeGrafter"/>
</dbReference>
<keyword evidence="4" id="KW-0804">Transcription</keyword>
<keyword evidence="2" id="KW-0805">Transcription regulation</keyword>
<dbReference type="PROSITE" id="PS50888">
    <property type="entry name" value="BHLH"/>
    <property type="match status" value="1"/>
</dbReference>
<dbReference type="PANTHER" id="PTHR16223">
    <property type="entry name" value="TRANSCRIPTION FACTOR BHLH83-RELATED"/>
    <property type="match status" value="1"/>
</dbReference>
<evidence type="ECO:0000256" key="3">
    <source>
        <dbReference type="ARBA" id="ARBA00023125"/>
    </source>
</evidence>
<dbReference type="InterPro" id="IPR045239">
    <property type="entry name" value="bHLH95_bHLH"/>
</dbReference>
<dbReference type="AlphaFoldDB" id="A0AAD3XRB2"/>
<reference evidence="7" key="1">
    <citation type="submission" date="2023-05" db="EMBL/GenBank/DDBJ databases">
        <title>Nepenthes gracilis genome sequencing.</title>
        <authorList>
            <person name="Fukushima K."/>
        </authorList>
    </citation>
    <scope>NUCLEOTIDE SEQUENCE</scope>
    <source>
        <strain evidence="7">SING2019-196</strain>
    </source>
</reference>